<dbReference type="PANTHER" id="PTHR21749">
    <property type="entry name" value="PRION-LIKE- Q/N-RICH -DOMAIN-BEARING PROTEIN PROTEIN 24"/>
    <property type="match status" value="1"/>
</dbReference>
<dbReference type="Proteomes" id="UP001152747">
    <property type="component" value="Unassembled WGS sequence"/>
</dbReference>
<dbReference type="PANTHER" id="PTHR21749:SF8">
    <property type="entry name" value="ACTIVIN_RECP DOMAIN-CONTAINING PROTEIN"/>
    <property type="match status" value="1"/>
</dbReference>
<dbReference type="OrthoDB" id="5847782at2759"/>
<name>A0A9P1MT43_9PELO</name>
<sequence>MLFQNLILIAVFGISTVFSIECYAGLKILKGTSVGTTTIKCDNSAAYCYNMTASAAAVIEVTKAGCSMWRCMLAQNKCISTTFQNIPISLCCCNTPFCNVAENGNVIQPQNTGGWNAEPEHTRTDLTKDEVERRFNSAELDDDHSHQSTRATRFIHEITQNITKEAVQNETLSEEEIKLLL</sequence>
<evidence type="ECO:0000313" key="2">
    <source>
        <dbReference type="Proteomes" id="UP001152747"/>
    </source>
</evidence>
<reference evidence="1" key="1">
    <citation type="submission" date="2022-11" db="EMBL/GenBank/DDBJ databases">
        <authorList>
            <person name="Kikuchi T."/>
        </authorList>
    </citation>
    <scope>NUCLEOTIDE SEQUENCE</scope>
    <source>
        <strain evidence="1">PS1010</strain>
    </source>
</reference>
<evidence type="ECO:0000313" key="1">
    <source>
        <dbReference type="EMBL" id="CAI5438725.1"/>
    </source>
</evidence>
<protein>
    <recommendedName>
        <fullName evidence="3">Activin types I and II receptor domain-containing protein</fullName>
    </recommendedName>
</protein>
<dbReference type="Gene3D" id="2.10.60.10">
    <property type="entry name" value="CD59"/>
    <property type="match status" value="1"/>
</dbReference>
<evidence type="ECO:0008006" key="3">
    <source>
        <dbReference type="Google" id="ProtNLM"/>
    </source>
</evidence>
<dbReference type="SUPFAM" id="SSF57302">
    <property type="entry name" value="Snake toxin-like"/>
    <property type="match status" value="1"/>
</dbReference>
<accession>A0A9P1MT43</accession>
<comment type="caution">
    <text evidence="1">The sequence shown here is derived from an EMBL/GenBank/DDBJ whole genome shotgun (WGS) entry which is preliminary data.</text>
</comment>
<proteinExistence type="predicted"/>
<dbReference type="EMBL" id="CANHGI010000001">
    <property type="protein sequence ID" value="CAI5438725.1"/>
    <property type="molecule type" value="Genomic_DNA"/>
</dbReference>
<organism evidence="1 2">
    <name type="scientific">Caenorhabditis angaria</name>
    <dbReference type="NCBI Taxonomy" id="860376"/>
    <lineage>
        <taxon>Eukaryota</taxon>
        <taxon>Metazoa</taxon>
        <taxon>Ecdysozoa</taxon>
        <taxon>Nematoda</taxon>
        <taxon>Chromadorea</taxon>
        <taxon>Rhabditida</taxon>
        <taxon>Rhabditina</taxon>
        <taxon>Rhabditomorpha</taxon>
        <taxon>Rhabditoidea</taxon>
        <taxon>Rhabditidae</taxon>
        <taxon>Peloderinae</taxon>
        <taxon>Caenorhabditis</taxon>
    </lineage>
</organism>
<gene>
    <name evidence="1" type="ORF">CAMP_LOCUS1362</name>
</gene>
<dbReference type="AlphaFoldDB" id="A0A9P1MT43"/>
<dbReference type="InterPro" id="IPR045860">
    <property type="entry name" value="Snake_toxin-like_sf"/>
</dbReference>
<keyword evidence="2" id="KW-1185">Reference proteome</keyword>